<protein>
    <submittedName>
        <fullName evidence="1">Uncharacterized protein</fullName>
    </submittedName>
</protein>
<name>A0AAW5TG02_STRAP</name>
<organism evidence="1 2">
    <name type="scientific">Streptococcus anginosus</name>
    <dbReference type="NCBI Taxonomy" id="1328"/>
    <lineage>
        <taxon>Bacteria</taxon>
        <taxon>Bacillati</taxon>
        <taxon>Bacillota</taxon>
        <taxon>Bacilli</taxon>
        <taxon>Lactobacillales</taxon>
        <taxon>Streptococcaceae</taxon>
        <taxon>Streptococcus</taxon>
        <taxon>Streptococcus anginosus group</taxon>
    </lineage>
</organism>
<evidence type="ECO:0000313" key="1">
    <source>
        <dbReference type="EMBL" id="MCW1071478.1"/>
    </source>
</evidence>
<evidence type="ECO:0000313" key="2">
    <source>
        <dbReference type="Proteomes" id="UP001208853"/>
    </source>
</evidence>
<proteinExistence type="predicted"/>
<sequence length="58" mass="6601">MNVNPEKFALAVVASSSSNLSLKDKFELYEKAVEFVEKQNKISHDKAIQKVKDFLNDD</sequence>
<dbReference type="EMBL" id="JAPAIK010000001">
    <property type="protein sequence ID" value="MCW1071478.1"/>
    <property type="molecule type" value="Genomic_DNA"/>
</dbReference>
<dbReference type="RefSeq" id="WP_191620748.1">
    <property type="nucleotide sequence ID" value="NZ_CP118054.1"/>
</dbReference>
<reference evidence="1" key="1">
    <citation type="submission" date="2022-10" db="EMBL/GenBank/DDBJ databases">
        <title>Comparative genomic study of S. anginosus.</title>
        <authorList>
            <person name="Prasad A."/>
            <person name="Ene A."/>
            <person name="Jablonska S."/>
            <person name="Du J."/>
            <person name="Wolfe A.J."/>
            <person name="Putonti C."/>
        </authorList>
    </citation>
    <scope>NUCLEOTIDE SEQUENCE</scope>
    <source>
        <strain evidence="1">UMB6888</strain>
    </source>
</reference>
<gene>
    <name evidence="1" type="ORF">OJ930_00070</name>
</gene>
<accession>A0AAW5TG02</accession>
<dbReference type="Proteomes" id="UP001208853">
    <property type="component" value="Unassembled WGS sequence"/>
</dbReference>
<comment type="caution">
    <text evidence="1">The sequence shown here is derived from an EMBL/GenBank/DDBJ whole genome shotgun (WGS) entry which is preliminary data.</text>
</comment>
<dbReference type="AlphaFoldDB" id="A0AAW5TG02"/>